<feature type="transmembrane region" description="Helical" evidence="7">
    <location>
        <begin position="73"/>
        <end position="97"/>
    </location>
</feature>
<comment type="similarity">
    <text evidence="7">Belongs to the binding-protein-dependent transport system permease family.</text>
</comment>
<evidence type="ECO:0000256" key="1">
    <source>
        <dbReference type="ARBA" id="ARBA00004651"/>
    </source>
</evidence>
<dbReference type="Pfam" id="PF00528">
    <property type="entry name" value="BPD_transp_1"/>
    <property type="match status" value="1"/>
</dbReference>
<keyword evidence="3" id="KW-1003">Cell membrane</keyword>
<dbReference type="RefSeq" id="WP_378044830.1">
    <property type="nucleotide sequence ID" value="NZ_JBHMDN010000006.1"/>
</dbReference>
<dbReference type="PANTHER" id="PTHR43744">
    <property type="entry name" value="ABC TRANSPORTER PERMEASE PROTEIN MG189-RELATED-RELATED"/>
    <property type="match status" value="1"/>
</dbReference>
<feature type="transmembrane region" description="Helical" evidence="7">
    <location>
        <begin position="243"/>
        <end position="264"/>
    </location>
</feature>
<proteinExistence type="inferred from homology"/>
<evidence type="ECO:0000256" key="2">
    <source>
        <dbReference type="ARBA" id="ARBA00022448"/>
    </source>
</evidence>
<dbReference type="Gene3D" id="1.10.3720.10">
    <property type="entry name" value="MetI-like"/>
    <property type="match status" value="1"/>
</dbReference>
<gene>
    <name evidence="9" type="ORF">ACFQMJ_23270</name>
</gene>
<feature type="transmembrane region" description="Helical" evidence="7">
    <location>
        <begin position="12"/>
        <end position="35"/>
    </location>
</feature>
<evidence type="ECO:0000256" key="4">
    <source>
        <dbReference type="ARBA" id="ARBA00022692"/>
    </source>
</evidence>
<feature type="transmembrane region" description="Helical" evidence="7">
    <location>
        <begin position="143"/>
        <end position="164"/>
    </location>
</feature>
<dbReference type="EMBL" id="JBHTAI010000016">
    <property type="protein sequence ID" value="MFC7151470.1"/>
    <property type="molecule type" value="Genomic_DNA"/>
</dbReference>
<evidence type="ECO:0000259" key="8">
    <source>
        <dbReference type="PROSITE" id="PS50928"/>
    </source>
</evidence>
<dbReference type="InterPro" id="IPR000515">
    <property type="entry name" value="MetI-like"/>
</dbReference>
<feature type="domain" description="ABC transmembrane type-1" evidence="8">
    <location>
        <begin position="74"/>
        <end position="264"/>
    </location>
</feature>
<keyword evidence="6 7" id="KW-0472">Membrane</keyword>
<organism evidence="9 10">
    <name type="scientific">Cohnella cellulosilytica</name>
    <dbReference type="NCBI Taxonomy" id="986710"/>
    <lineage>
        <taxon>Bacteria</taxon>
        <taxon>Bacillati</taxon>
        <taxon>Bacillota</taxon>
        <taxon>Bacilli</taxon>
        <taxon>Bacillales</taxon>
        <taxon>Paenibacillaceae</taxon>
        <taxon>Cohnella</taxon>
    </lineage>
</organism>
<evidence type="ECO:0000256" key="3">
    <source>
        <dbReference type="ARBA" id="ARBA00022475"/>
    </source>
</evidence>
<dbReference type="PANTHER" id="PTHR43744:SF12">
    <property type="entry name" value="ABC TRANSPORTER PERMEASE PROTEIN MG189-RELATED"/>
    <property type="match status" value="1"/>
</dbReference>
<dbReference type="Proteomes" id="UP001596378">
    <property type="component" value="Unassembled WGS sequence"/>
</dbReference>
<name>A0ABW2FHL1_9BACL</name>
<keyword evidence="5 7" id="KW-1133">Transmembrane helix</keyword>
<protein>
    <submittedName>
        <fullName evidence="9">Carbohydrate ABC transporter permease</fullName>
    </submittedName>
</protein>
<evidence type="ECO:0000256" key="5">
    <source>
        <dbReference type="ARBA" id="ARBA00022989"/>
    </source>
</evidence>
<evidence type="ECO:0000313" key="9">
    <source>
        <dbReference type="EMBL" id="MFC7151470.1"/>
    </source>
</evidence>
<feature type="transmembrane region" description="Helical" evidence="7">
    <location>
        <begin position="185"/>
        <end position="207"/>
    </location>
</feature>
<reference evidence="10" key="1">
    <citation type="journal article" date="2019" name="Int. J. Syst. Evol. Microbiol.">
        <title>The Global Catalogue of Microorganisms (GCM) 10K type strain sequencing project: providing services to taxonomists for standard genome sequencing and annotation.</title>
        <authorList>
            <consortium name="The Broad Institute Genomics Platform"/>
            <consortium name="The Broad Institute Genome Sequencing Center for Infectious Disease"/>
            <person name="Wu L."/>
            <person name="Ma J."/>
        </authorList>
    </citation>
    <scope>NUCLEOTIDE SEQUENCE [LARGE SCALE GENOMIC DNA]</scope>
    <source>
        <strain evidence="10">KCTC 12907</strain>
    </source>
</reference>
<evidence type="ECO:0000256" key="6">
    <source>
        <dbReference type="ARBA" id="ARBA00023136"/>
    </source>
</evidence>
<dbReference type="SUPFAM" id="SSF161098">
    <property type="entry name" value="MetI-like"/>
    <property type="match status" value="1"/>
</dbReference>
<comment type="caution">
    <text evidence="9">The sequence shown here is derived from an EMBL/GenBank/DDBJ whole genome shotgun (WGS) entry which is preliminary data.</text>
</comment>
<dbReference type="PROSITE" id="PS50928">
    <property type="entry name" value="ABC_TM1"/>
    <property type="match status" value="1"/>
</dbReference>
<evidence type="ECO:0000256" key="7">
    <source>
        <dbReference type="RuleBase" id="RU363032"/>
    </source>
</evidence>
<keyword evidence="10" id="KW-1185">Reference proteome</keyword>
<keyword evidence="4 7" id="KW-0812">Transmembrane</keyword>
<comment type="subcellular location">
    <subcellularLocation>
        <location evidence="1 7">Cell membrane</location>
        <topology evidence="1 7">Multi-pass membrane protein</topology>
    </subcellularLocation>
</comment>
<dbReference type="InterPro" id="IPR035906">
    <property type="entry name" value="MetI-like_sf"/>
</dbReference>
<evidence type="ECO:0000313" key="10">
    <source>
        <dbReference type="Proteomes" id="UP001596378"/>
    </source>
</evidence>
<dbReference type="CDD" id="cd06261">
    <property type="entry name" value="TM_PBP2"/>
    <property type="match status" value="1"/>
</dbReference>
<sequence length="279" mass="31234">MRISIRPGTVALHAGLILGSVIMVGPFVWLVLAALKDLDEIYRVPPTWIPEQFHWDNFRKSLTALPSISFGRAYLNSGIISIGIVLGTLLTSSMAAYAFAKLRFAFRDVIFAAFLAVMMVPDIVTLIPKYLMIREFGWLDTRWALIVPGMLLNPFGVFLLRQFMLTVPRELEEAAIIDGANRWQIYWRVVLPQVGPALSALGILTFVGKWNEFFAPLIYLSNPRNFTVPLVLNLFRGQYVTDLPLMMAGTVIAFLPLLIVYIAGQKYIIEGITLTGIKG</sequence>
<keyword evidence="2 7" id="KW-0813">Transport</keyword>
<accession>A0ABW2FHL1</accession>
<feature type="transmembrane region" description="Helical" evidence="7">
    <location>
        <begin position="109"/>
        <end position="131"/>
    </location>
</feature>